<feature type="region of interest" description="Disordered" evidence="5">
    <location>
        <begin position="472"/>
        <end position="492"/>
    </location>
</feature>
<dbReference type="InterPro" id="IPR050415">
    <property type="entry name" value="MRET"/>
</dbReference>
<dbReference type="Proteomes" id="UP001500840">
    <property type="component" value="Unassembled WGS sequence"/>
</dbReference>
<dbReference type="InterPro" id="IPR008333">
    <property type="entry name" value="Cbr1-like_FAD-bd_dom"/>
</dbReference>
<evidence type="ECO:0000256" key="6">
    <source>
        <dbReference type="SAM" id="Phobius"/>
    </source>
</evidence>
<feature type="transmembrane region" description="Helical" evidence="6">
    <location>
        <begin position="173"/>
        <end position="192"/>
    </location>
</feature>
<dbReference type="Gene3D" id="3.40.50.80">
    <property type="entry name" value="Nucleotide-binding domain of ferredoxin-NADP reductase (FNR) module"/>
    <property type="match status" value="1"/>
</dbReference>
<evidence type="ECO:0000313" key="8">
    <source>
        <dbReference type="EMBL" id="GAA4469929.1"/>
    </source>
</evidence>
<feature type="transmembrane region" description="Helical" evidence="6">
    <location>
        <begin position="108"/>
        <end position="130"/>
    </location>
</feature>
<sequence length="492" mass="54526">MKTALIALYVLTVTAPVWIALLAVPQTDHSFSSEVAKNSGLIGIGVLLMQFVLAARLPLTNRFFGLDSVMVFHRSMGIFALALMLVHPVLLAFGEGNWKLLYGLDQTWYIWAGKTTLLLLLVHILISVFRRSLNLSFERWRVLHNTLAIAIIALALLHSWYAGGDLSAFPMQALWVLLGGVAIAAFVWHRLIRPQRLAAKPYRVEDVRQESPDVWTLRLALPEGEVSEHLPGQFNFLTFPNSAAVPAEEHHFTISSSPTLNGFVESTIKASGDLTSQIGEIQRGETVIVHGDFGRFSYTLQRDESELVFIAGGIGITPLMSMLRHMRDTDDKRRVVILYGNKTEADILFRSELADMQSMQEPILHVEHVLSEPDEKWPGESGHIDGKLLNRLLGGDLMKTGFYICGPAAMTDQVVTALRRQKVPCRNLHTESFSLTEDTAPTSARSVLRKWVTALIVVVAVAVTVIVAEMRTDGNEPSGDGHEHSRSHSESA</sequence>
<dbReference type="RefSeq" id="WP_345327605.1">
    <property type="nucleotide sequence ID" value="NZ_BAABGA010000107.1"/>
</dbReference>
<dbReference type="Pfam" id="PF00970">
    <property type="entry name" value="FAD_binding_6"/>
    <property type="match status" value="1"/>
</dbReference>
<accession>A0ABP8NMV6</accession>
<evidence type="ECO:0000256" key="3">
    <source>
        <dbReference type="ARBA" id="ARBA00022989"/>
    </source>
</evidence>
<organism evidence="8 9">
    <name type="scientific">Novipirellula rosea</name>
    <dbReference type="NCBI Taxonomy" id="1031540"/>
    <lineage>
        <taxon>Bacteria</taxon>
        <taxon>Pseudomonadati</taxon>
        <taxon>Planctomycetota</taxon>
        <taxon>Planctomycetia</taxon>
        <taxon>Pirellulales</taxon>
        <taxon>Pirellulaceae</taxon>
        <taxon>Novipirellula</taxon>
    </lineage>
</organism>
<dbReference type="CDD" id="cd06198">
    <property type="entry name" value="FNR_like_3"/>
    <property type="match status" value="1"/>
</dbReference>
<protein>
    <submittedName>
        <fullName evidence="8">Ferredoxin reductase family protein</fullName>
    </submittedName>
</protein>
<evidence type="ECO:0000256" key="4">
    <source>
        <dbReference type="ARBA" id="ARBA00023136"/>
    </source>
</evidence>
<dbReference type="SUPFAM" id="SSF63380">
    <property type="entry name" value="Riboflavin synthase domain-like"/>
    <property type="match status" value="1"/>
</dbReference>
<dbReference type="SUPFAM" id="SSF52343">
    <property type="entry name" value="Ferredoxin reductase-like, C-terminal NADP-linked domain"/>
    <property type="match status" value="1"/>
</dbReference>
<gene>
    <name evidence="8" type="ORF">GCM10023156_62670</name>
</gene>
<dbReference type="Pfam" id="PF01794">
    <property type="entry name" value="Ferric_reduct"/>
    <property type="match status" value="1"/>
</dbReference>
<dbReference type="PANTHER" id="PTHR47354:SF5">
    <property type="entry name" value="PROTEIN RFBI"/>
    <property type="match status" value="1"/>
</dbReference>
<proteinExistence type="predicted"/>
<keyword evidence="4 6" id="KW-0472">Membrane</keyword>
<dbReference type="InterPro" id="IPR001709">
    <property type="entry name" value="Flavoprot_Pyr_Nucl_cyt_Rdtase"/>
</dbReference>
<keyword evidence="2 6" id="KW-0812">Transmembrane</keyword>
<comment type="subcellular location">
    <subcellularLocation>
        <location evidence="1">Membrane</location>
        <topology evidence="1">Multi-pass membrane protein</topology>
    </subcellularLocation>
</comment>
<dbReference type="InterPro" id="IPR001433">
    <property type="entry name" value="OxRdtase_FAD/NAD-bd"/>
</dbReference>
<dbReference type="InterPro" id="IPR039261">
    <property type="entry name" value="FNR_nucleotide-bd"/>
</dbReference>
<dbReference type="PRINTS" id="PR00371">
    <property type="entry name" value="FPNCR"/>
</dbReference>
<dbReference type="PRINTS" id="PR00410">
    <property type="entry name" value="PHEHYDRXLASE"/>
</dbReference>
<dbReference type="PROSITE" id="PS51384">
    <property type="entry name" value="FAD_FR"/>
    <property type="match status" value="1"/>
</dbReference>
<name>A0ABP8NMV6_9BACT</name>
<dbReference type="Gene3D" id="2.40.30.10">
    <property type="entry name" value="Translation factors"/>
    <property type="match status" value="1"/>
</dbReference>
<evidence type="ECO:0000259" key="7">
    <source>
        <dbReference type="PROSITE" id="PS51384"/>
    </source>
</evidence>
<feature type="domain" description="FAD-binding FR-type" evidence="7">
    <location>
        <begin position="197"/>
        <end position="299"/>
    </location>
</feature>
<feature type="transmembrane region" description="Helical" evidence="6">
    <location>
        <begin position="39"/>
        <end position="59"/>
    </location>
</feature>
<reference evidence="9" key="1">
    <citation type="journal article" date="2019" name="Int. J. Syst. Evol. Microbiol.">
        <title>The Global Catalogue of Microorganisms (GCM) 10K type strain sequencing project: providing services to taxonomists for standard genome sequencing and annotation.</title>
        <authorList>
            <consortium name="The Broad Institute Genomics Platform"/>
            <consortium name="The Broad Institute Genome Sequencing Center for Infectious Disease"/>
            <person name="Wu L."/>
            <person name="Ma J."/>
        </authorList>
    </citation>
    <scope>NUCLEOTIDE SEQUENCE [LARGE SCALE GENOMIC DNA]</scope>
    <source>
        <strain evidence="9">JCM 17759</strain>
    </source>
</reference>
<evidence type="ECO:0000256" key="2">
    <source>
        <dbReference type="ARBA" id="ARBA00022692"/>
    </source>
</evidence>
<evidence type="ECO:0000256" key="5">
    <source>
        <dbReference type="SAM" id="MobiDB-lite"/>
    </source>
</evidence>
<dbReference type="PANTHER" id="PTHR47354">
    <property type="entry name" value="NADH OXIDOREDUCTASE HCR"/>
    <property type="match status" value="1"/>
</dbReference>
<keyword evidence="3 6" id="KW-1133">Transmembrane helix</keyword>
<dbReference type="Pfam" id="PF00175">
    <property type="entry name" value="NAD_binding_1"/>
    <property type="match status" value="1"/>
</dbReference>
<evidence type="ECO:0000313" key="9">
    <source>
        <dbReference type="Proteomes" id="UP001500840"/>
    </source>
</evidence>
<evidence type="ECO:0000256" key="1">
    <source>
        <dbReference type="ARBA" id="ARBA00004141"/>
    </source>
</evidence>
<feature type="transmembrane region" description="Helical" evidence="6">
    <location>
        <begin position="142"/>
        <end position="161"/>
    </location>
</feature>
<dbReference type="EMBL" id="BAABGA010000107">
    <property type="protein sequence ID" value="GAA4469929.1"/>
    <property type="molecule type" value="Genomic_DNA"/>
</dbReference>
<dbReference type="InterPro" id="IPR017927">
    <property type="entry name" value="FAD-bd_FR_type"/>
</dbReference>
<dbReference type="InterPro" id="IPR017938">
    <property type="entry name" value="Riboflavin_synthase-like_b-brl"/>
</dbReference>
<feature type="transmembrane region" description="Helical" evidence="6">
    <location>
        <begin position="71"/>
        <end position="93"/>
    </location>
</feature>
<dbReference type="InterPro" id="IPR013130">
    <property type="entry name" value="Fe3_Rdtase_TM_dom"/>
</dbReference>
<comment type="caution">
    <text evidence="8">The sequence shown here is derived from an EMBL/GenBank/DDBJ whole genome shotgun (WGS) entry which is preliminary data.</text>
</comment>
<keyword evidence="9" id="KW-1185">Reference proteome</keyword>
<feature type="transmembrane region" description="Helical" evidence="6">
    <location>
        <begin position="451"/>
        <end position="468"/>
    </location>
</feature>